<sequence length="90" mass="10608">MAWSWQKKVVFPVKRAWVAVARRVRSRKDGSGILKLHSDVQTCGYEDVQVMWEMLRSGLEPSRIPRQRRWPFWRPQGWPGHCVPPSNPAR</sequence>
<dbReference type="EMBL" id="LSRQ01001943">
    <property type="protein sequence ID" value="OAY75976.1"/>
    <property type="molecule type" value="Genomic_DNA"/>
</dbReference>
<dbReference type="PANTHER" id="PTHR33181:SF19">
    <property type="entry name" value="OS04G0658200 PROTEIN"/>
    <property type="match status" value="1"/>
</dbReference>
<gene>
    <name evidence="1" type="ORF">ACMD2_08080</name>
</gene>
<name>A0A199VGH9_ANACO</name>
<evidence type="ECO:0000313" key="1">
    <source>
        <dbReference type="EMBL" id="OAY75976.1"/>
    </source>
</evidence>
<dbReference type="PANTHER" id="PTHR33181">
    <property type="entry name" value="OS01G0778500 PROTEIN"/>
    <property type="match status" value="1"/>
</dbReference>
<organism evidence="1 2">
    <name type="scientific">Ananas comosus</name>
    <name type="common">Pineapple</name>
    <name type="synonym">Ananas ananas</name>
    <dbReference type="NCBI Taxonomy" id="4615"/>
    <lineage>
        <taxon>Eukaryota</taxon>
        <taxon>Viridiplantae</taxon>
        <taxon>Streptophyta</taxon>
        <taxon>Embryophyta</taxon>
        <taxon>Tracheophyta</taxon>
        <taxon>Spermatophyta</taxon>
        <taxon>Magnoliopsida</taxon>
        <taxon>Liliopsida</taxon>
        <taxon>Poales</taxon>
        <taxon>Bromeliaceae</taxon>
        <taxon>Bromelioideae</taxon>
        <taxon>Ananas</taxon>
    </lineage>
</organism>
<dbReference type="AlphaFoldDB" id="A0A199VGH9"/>
<dbReference type="STRING" id="4615.A0A199VGH9"/>
<proteinExistence type="predicted"/>
<accession>A0A199VGH9</accession>
<evidence type="ECO:0000313" key="2">
    <source>
        <dbReference type="Proteomes" id="UP000092600"/>
    </source>
</evidence>
<dbReference type="Proteomes" id="UP000092600">
    <property type="component" value="Unassembled WGS sequence"/>
</dbReference>
<protein>
    <submittedName>
        <fullName evidence="1">Uncharacterized protein</fullName>
    </submittedName>
</protein>
<reference evidence="1 2" key="1">
    <citation type="journal article" date="2016" name="DNA Res.">
        <title>The draft genome of MD-2 pineapple using hybrid error correction of long reads.</title>
        <authorList>
            <person name="Redwan R.M."/>
            <person name="Saidin A."/>
            <person name="Kumar S.V."/>
        </authorList>
    </citation>
    <scope>NUCLEOTIDE SEQUENCE [LARGE SCALE GENOMIC DNA]</scope>
    <source>
        <strain evidence="2">cv. MD2</strain>
        <tissue evidence="1">Leaf</tissue>
    </source>
</reference>
<comment type="caution">
    <text evidence="1">The sequence shown here is derived from an EMBL/GenBank/DDBJ whole genome shotgun (WGS) entry which is preliminary data.</text>
</comment>